<feature type="compositionally biased region" description="Basic and acidic residues" evidence="1">
    <location>
        <begin position="263"/>
        <end position="276"/>
    </location>
</feature>
<dbReference type="AlphaFoldDB" id="G0VCE5"/>
<feature type="compositionally biased region" description="Basic and acidic residues" evidence="1">
    <location>
        <begin position="234"/>
        <end position="246"/>
    </location>
</feature>
<evidence type="ECO:0000256" key="1">
    <source>
        <dbReference type="SAM" id="MobiDB-lite"/>
    </source>
</evidence>
<feature type="compositionally biased region" description="Basic and acidic residues" evidence="1">
    <location>
        <begin position="196"/>
        <end position="205"/>
    </location>
</feature>
<feature type="region of interest" description="Disordered" evidence="1">
    <location>
        <begin position="49"/>
        <end position="299"/>
    </location>
</feature>
<name>G0VCE5_NAUCA</name>
<dbReference type="GeneID" id="96902738"/>
<dbReference type="InParanoid" id="G0VCE5"/>
<reference key="2">
    <citation type="submission" date="2011-08" db="EMBL/GenBank/DDBJ databases">
        <title>Genome sequence of Naumovozyma castellii.</title>
        <authorList>
            <person name="Gordon J.L."/>
            <person name="Armisen D."/>
            <person name="Proux-Wera E."/>
            <person name="OhEigeartaigh S.S."/>
            <person name="Byrne K.P."/>
            <person name="Wolfe K.H."/>
        </authorList>
    </citation>
    <scope>NUCLEOTIDE SEQUENCE</scope>
    <source>
        <strain>Type strain:CBS 4309</strain>
    </source>
</reference>
<dbReference type="KEGG" id="ncs:NCAS_0C01640"/>
<evidence type="ECO:0000313" key="2">
    <source>
        <dbReference type="EMBL" id="CCC69154.1"/>
    </source>
</evidence>
<sequence>MGVADLIKKFENIAKEGDPVKASETLRSPVIREPHVKKLEVVTPKEEPIIEEAKVVDDTPTEAVEPQEESTEDSIGKEEQIPIETHAEEVVLEETEEFTSAETPIEAVTTEIREETLLPHISDDEKDEPISEENTTNDIEEPKEPENPKSPIEEKETPLDETAVGKESGVENEEDDTTKDEGISASVEEDLLEQAKTTEETKPSSDSEQLDAEPSNNHAESESKENSGSLPTNGEDKTAADSHENLNENTEDSSTDVEEENKDNENHEDNQKEEQPHASPSKNKKKNKKKKNKKKKGNH</sequence>
<feature type="compositionally biased region" description="Basic and acidic residues" evidence="1">
    <location>
        <begin position="111"/>
        <end position="123"/>
    </location>
</feature>
<dbReference type="OMA" id="NKDNENH"/>
<feature type="compositionally biased region" description="Basic residues" evidence="1">
    <location>
        <begin position="282"/>
        <end position="299"/>
    </location>
</feature>
<dbReference type="Proteomes" id="UP000001640">
    <property type="component" value="Chromosome 3"/>
</dbReference>
<keyword evidence="3" id="KW-1185">Reference proteome</keyword>
<dbReference type="EMBL" id="HE576754">
    <property type="protein sequence ID" value="CCC69154.1"/>
    <property type="molecule type" value="Genomic_DNA"/>
</dbReference>
<evidence type="ECO:0000313" key="3">
    <source>
        <dbReference type="Proteomes" id="UP000001640"/>
    </source>
</evidence>
<dbReference type="HOGENOM" id="CLU_930949_0_0_1"/>
<gene>
    <name evidence="2" type="primary">NCAS0C01640</name>
    <name evidence="2" type="ordered locus">NCAS_0C01640</name>
</gene>
<organism evidence="2 3">
    <name type="scientific">Naumovozyma castellii</name>
    <name type="common">Yeast</name>
    <name type="synonym">Saccharomyces castellii</name>
    <dbReference type="NCBI Taxonomy" id="27288"/>
    <lineage>
        <taxon>Eukaryota</taxon>
        <taxon>Fungi</taxon>
        <taxon>Dikarya</taxon>
        <taxon>Ascomycota</taxon>
        <taxon>Saccharomycotina</taxon>
        <taxon>Saccharomycetes</taxon>
        <taxon>Saccharomycetales</taxon>
        <taxon>Saccharomycetaceae</taxon>
        <taxon>Naumovozyma</taxon>
    </lineage>
</organism>
<feature type="compositionally biased region" description="Acidic residues" evidence="1">
    <location>
        <begin position="90"/>
        <end position="99"/>
    </location>
</feature>
<dbReference type="RefSeq" id="XP_003675521.1">
    <property type="nucleotide sequence ID" value="XM_003675473.1"/>
</dbReference>
<reference evidence="2 3" key="1">
    <citation type="journal article" date="2011" name="Proc. Natl. Acad. Sci. U.S.A.">
        <title>Evolutionary erosion of yeast sex chromosomes by mating-type switching accidents.</title>
        <authorList>
            <person name="Gordon J.L."/>
            <person name="Armisen D."/>
            <person name="Proux-Wera E."/>
            <person name="Oheigeartaigh S.S."/>
            <person name="Byrne K.P."/>
            <person name="Wolfe K.H."/>
        </authorList>
    </citation>
    <scope>NUCLEOTIDE SEQUENCE [LARGE SCALE GENOMIC DNA]</scope>
    <source>
        <strain evidence="3">ATCC 76901 / BCRC 22586 / CBS 4309 / NBRC 1992 / NRRL Y-12630</strain>
    </source>
</reference>
<feature type="compositionally biased region" description="Acidic residues" evidence="1">
    <location>
        <begin position="249"/>
        <end position="262"/>
    </location>
</feature>
<accession>G0VCE5</accession>
<proteinExistence type="predicted"/>
<feature type="compositionally biased region" description="Basic and acidic residues" evidence="1">
    <location>
        <begin position="74"/>
        <end position="89"/>
    </location>
</feature>
<feature type="compositionally biased region" description="Basic and acidic residues" evidence="1">
    <location>
        <begin position="140"/>
        <end position="158"/>
    </location>
</feature>
<protein>
    <submittedName>
        <fullName evidence="2">Uncharacterized protein</fullName>
    </submittedName>
</protein>